<dbReference type="AlphaFoldDB" id="A0A242A3G8"/>
<dbReference type="CDD" id="cd06453">
    <property type="entry name" value="SufS_like"/>
    <property type="match status" value="1"/>
</dbReference>
<dbReference type="OrthoDB" id="9804366at2"/>
<dbReference type="GO" id="GO:0006534">
    <property type="term" value="P:cysteine metabolic process"/>
    <property type="evidence" value="ECO:0007669"/>
    <property type="project" value="UniProtKB-UniRule"/>
</dbReference>
<reference evidence="10 11" key="1">
    <citation type="submission" date="2017-05" db="EMBL/GenBank/DDBJ databases">
        <title>The Genome Sequence of Enterococcus sp. 8G7_MSG3316.</title>
        <authorList>
            <consortium name="The Broad Institute Genomics Platform"/>
            <consortium name="The Broad Institute Genomic Center for Infectious Diseases"/>
            <person name="Earl A."/>
            <person name="Manson A."/>
            <person name="Schwartman J."/>
            <person name="Gilmore M."/>
            <person name="Abouelleil A."/>
            <person name="Cao P."/>
            <person name="Chapman S."/>
            <person name="Cusick C."/>
            <person name="Shea T."/>
            <person name="Young S."/>
            <person name="Neafsey D."/>
            <person name="Nusbaum C."/>
            <person name="Birren B."/>
        </authorList>
    </citation>
    <scope>NUCLEOTIDE SEQUENCE [LARGE SCALE GENOMIC DNA]</scope>
    <source>
        <strain evidence="10 11">8G7_MSG3316</strain>
    </source>
</reference>
<evidence type="ECO:0000259" key="9">
    <source>
        <dbReference type="Pfam" id="PF00266"/>
    </source>
</evidence>
<dbReference type="RefSeq" id="WP_086273500.1">
    <property type="nucleotide sequence ID" value="NZ_NGKU01000001.1"/>
</dbReference>
<comment type="similarity">
    <text evidence="2 8">Belongs to the class-V pyridoxal-phosphate-dependent aminotransferase family. Csd subfamily.</text>
</comment>
<comment type="cofactor">
    <cofactor evidence="1 7">
        <name>pyridoxal 5'-phosphate</name>
        <dbReference type="ChEBI" id="CHEBI:597326"/>
    </cofactor>
</comment>
<name>A0A242A3G8_9ENTE</name>
<keyword evidence="4 8" id="KW-0808">Transferase</keyword>
<protein>
    <recommendedName>
        <fullName evidence="3 8">Cysteine desulfurase</fullName>
        <ecNumber evidence="3 8">2.8.1.7</ecNumber>
    </recommendedName>
</protein>
<evidence type="ECO:0000256" key="4">
    <source>
        <dbReference type="ARBA" id="ARBA00022679"/>
    </source>
</evidence>
<evidence type="ECO:0000256" key="2">
    <source>
        <dbReference type="ARBA" id="ARBA00010447"/>
    </source>
</evidence>
<dbReference type="NCBIfam" id="TIGR01979">
    <property type="entry name" value="sufS"/>
    <property type="match status" value="1"/>
</dbReference>
<dbReference type="InterPro" id="IPR015422">
    <property type="entry name" value="PyrdxlP-dep_Trfase_small"/>
</dbReference>
<feature type="domain" description="Aminotransferase class V" evidence="9">
    <location>
        <begin position="24"/>
        <end position="395"/>
    </location>
</feature>
<evidence type="ECO:0000256" key="7">
    <source>
        <dbReference type="RuleBase" id="RU004504"/>
    </source>
</evidence>
<keyword evidence="10" id="KW-0032">Aminotransferase</keyword>
<dbReference type="InterPro" id="IPR010970">
    <property type="entry name" value="Cys_dSase_SufS"/>
</dbReference>
<evidence type="ECO:0000256" key="1">
    <source>
        <dbReference type="ARBA" id="ARBA00001933"/>
    </source>
</evidence>
<sequence length="414" mass="45807">MIDSHKVKHAFPILDQIVNDEPLVYLDNAATTQKPEVVLDAVAAYYHQDNANVHRGVHTLAERATQSYEAAREKVRQFIHAKKTAEVLFTRGTTTGLNWIARSFGDQFVHEGDEIVISYMEHHSNIIPWQQLAKRKQATLKYIQLTPEGTLDMADAKKQITEKTAIVSIAHVSNVLGVINPIAELTALAHANQAVMVVDGAQAVPHMSVDVQALDCDFYAFSGHKMCGPTGTGVLYGKRTWLEKMEPVEFGGEMIDFVHLQESTWKELPWKFEAGTPNIAGAIGLGAAVDYLQEIGLDEIHQHEADIVSYALPKLQAIDGLTIYGPQEAAKRTGVIAFNIDGIHPHDVATALDMEGIAVRAGHHCAQPLLQYLQVPATARASFYLYNTREDADRLVDAIKLTKEFFQHGTDTIR</sequence>
<evidence type="ECO:0000256" key="6">
    <source>
        <dbReference type="ARBA" id="ARBA00050776"/>
    </source>
</evidence>
<dbReference type="PANTHER" id="PTHR43586:SF8">
    <property type="entry name" value="CYSTEINE DESULFURASE 1, CHLOROPLASTIC"/>
    <property type="match status" value="1"/>
</dbReference>
<comment type="catalytic activity">
    <reaction evidence="6 8">
        <text>(sulfur carrier)-H + L-cysteine = (sulfur carrier)-SH + L-alanine</text>
        <dbReference type="Rhea" id="RHEA:43892"/>
        <dbReference type="Rhea" id="RHEA-COMP:14737"/>
        <dbReference type="Rhea" id="RHEA-COMP:14739"/>
        <dbReference type="ChEBI" id="CHEBI:29917"/>
        <dbReference type="ChEBI" id="CHEBI:35235"/>
        <dbReference type="ChEBI" id="CHEBI:57972"/>
        <dbReference type="ChEBI" id="CHEBI:64428"/>
        <dbReference type="EC" id="2.8.1.7"/>
    </reaction>
</comment>
<dbReference type="PANTHER" id="PTHR43586">
    <property type="entry name" value="CYSTEINE DESULFURASE"/>
    <property type="match status" value="1"/>
</dbReference>
<comment type="caution">
    <text evidence="10">The sequence shown here is derived from an EMBL/GenBank/DDBJ whole genome shotgun (WGS) entry which is preliminary data.</text>
</comment>
<dbReference type="EC" id="2.8.1.7" evidence="3 8"/>
<evidence type="ECO:0000313" key="11">
    <source>
        <dbReference type="Proteomes" id="UP000195043"/>
    </source>
</evidence>
<proteinExistence type="inferred from homology"/>
<dbReference type="InterPro" id="IPR020578">
    <property type="entry name" value="Aminotrans_V_PyrdxlP_BS"/>
</dbReference>
<dbReference type="Gene3D" id="3.40.640.10">
    <property type="entry name" value="Type I PLP-dependent aspartate aminotransferase-like (Major domain)"/>
    <property type="match status" value="1"/>
</dbReference>
<dbReference type="PROSITE" id="PS00595">
    <property type="entry name" value="AA_TRANSFER_CLASS_5"/>
    <property type="match status" value="1"/>
</dbReference>
<evidence type="ECO:0000256" key="5">
    <source>
        <dbReference type="ARBA" id="ARBA00022898"/>
    </source>
</evidence>
<accession>A0A242A3G8</accession>
<dbReference type="InterPro" id="IPR015421">
    <property type="entry name" value="PyrdxlP-dep_Trfase_major"/>
</dbReference>
<comment type="function">
    <text evidence="8">Catalyzes the removal of elemental sulfur and selenium atoms from L-cysteine, L-cystine, L-selenocysteine, and L-selenocystine to produce L-alanine.</text>
</comment>
<evidence type="ECO:0000313" key="10">
    <source>
        <dbReference type="EMBL" id="OTN75440.1"/>
    </source>
</evidence>
<evidence type="ECO:0000256" key="3">
    <source>
        <dbReference type="ARBA" id="ARBA00012239"/>
    </source>
</evidence>
<dbReference type="EMBL" id="NGKU01000001">
    <property type="protein sequence ID" value="OTN75440.1"/>
    <property type="molecule type" value="Genomic_DNA"/>
</dbReference>
<evidence type="ECO:0000256" key="8">
    <source>
        <dbReference type="RuleBase" id="RU004506"/>
    </source>
</evidence>
<dbReference type="GO" id="GO:0031071">
    <property type="term" value="F:cysteine desulfurase activity"/>
    <property type="evidence" value="ECO:0007669"/>
    <property type="project" value="UniProtKB-UniRule"/>
</dbReference>
<dbReference type="InterPro" id="IPR016454">
    <property type="entry name" value="Cysteine_dSase"/>
</dbReference>
<dbReference type="Proteomes" id="UP000195043">
    <property type="component" value="Unassembled WGS sequence"/>
</dbReference>
<gene>
    <name evidence="10" type="ORF">A5886_000510</name>
</gene>
<dbReference type="PIRSF" id="PIRSF005572">
    <property type="entry name" value="NifS"/>
    <property type="match status" value="1"/>
</dbReference>
<dbReference type="Pfam" id="PF00266">
    <property type="entry name" value="Aminotran_5"/>
    <property type="match status" value="1"/>
</dbReference>
<organism evidence="10 11">
    <name type="scientific">Candidatus Enterococcus testudinis</name>
    <dbReference type="NCBI Taxonomy" id="1834191"/>
    <lineage>
        <taxon>Bacteria</taxon>
        <taxon>Bacillati</taxon>
        <taxon>Bacillota</taxon>
        <taxon>Bacilli</taxon>
        <taxon>Lactobacillales</taxon>
        <taxon>Enterococcaceae</taxon>
        <taxon>Enterococcus</taxon>
    </lineage>
</organism>
<dbReference type="GO" id="GO:0030170">
    <property type="term" value="F:pyridoxal phosphate binding"/>
    <property type="evidence" value="ECO:0007669"/>
    <property type="project" value="UniProtKB-UniRule"/>
</dbReference>
<dbReference type="SUPFAM" id="SSF53383">
    <property type="entry name" value="PLP-dependent transferases"/>
    <property type="match status" value="1"/>
</dbReference>
<dbReference type="STRING" id="1834191.A5886_000510"/>
<keyword evidence="5 8" id="KW-0663">Pyridoxal phosphate</keyword>
<dbReference type="GO" id="GO:0008483">
    <property type="term" value="F:transaminase activity"/>
    <property type="evidence" value="ECO:0007669"/>
    <property type="project" value="UniProtKB-KW"/>
</dbReference>
<dbReference type="InterPro" id="IPR000192">
    <property type="entry name" value="Aminotrans_V_dom"/>
</dbReference>
<dbReference type="InterPro" id="IPR015424">
    <property type="entry name" value="PyrdxlP-dep_Trfase"/>
</dbReference>
<dbReference type="Gene3D" id="3.90.1150.10">
    <property type="entry name" value="Aspartate Aminotransferase, domain 1"/>
    <property type="match status" value="1"/>
</dbReference>
<keyword evidence="11" id="KW-1185">Reference proteome</keyword>